<dbReference type="OrthoDB" id="9779889at2"/>
<dbReference type="InterPro" id="IPR002939">
    <property type="entry name" value="DnaJ_C"/>
</dbReference>
<dbReference type="EMBL" id="CP036290">
    <property type="protein sequence ID" value="QDU83959.1"/>
    <property type="molecule type" value="Genomic_DNA"/>
</dbReference>
<dbReference type="InterPro" id="IPR008971">
    <property type="entry name" value="HSP40/DnaJ_pept-bd"/>
</dbReference>
<dbReference type="GO" id="GO:0006260">
    <property type="term" value="P:DNA replication"/>
    <property type="evidence" value="ECO:0007669"/>
    <property type="project" value="UniProtKB-KW"/>
</dbReference>
<reference evidence="5 6" key="1">
    <citation type="submission" date="2019-02" db="EMBL/GenBank/DDBJ databases">
        <title>Deep-cultivation of Planctomycetes and their phenomic and genomic characterization uncovers novel biology.</title>
        <authorList>
            <person name="Wiegand S."/>
            <person name="Jogler M."/>
            <person name="Boedeker C."/>
            <person name="Pinto D."/>
            <person name="Vollmers J."/>
            <person name="Rivas-Marin E."/>
            <person name="Kohn T."/>
            <person name="Peeters S.H."/>
            <person name="Heuer A."/>
            <person name="Rast P."/>
            <person name="Oberbeckmann S."/>
            <person name="Bunk B."/>
            <person name="Jeske O."/>
            <person name="Meyerdierks A."/>
            <person name="Storesund J.E."/>
            <person name="Kallscheuer N."/>
            <person name="Luecker S."/>
            <person name="Lage O.M."/>
            <person name="Pohl T."/>
            <person name="Merkel B.J."/>
            <person name="Hornburger P."/>
            <person name="Mueller R.-W."/>
            <person name="Bruemmer F."/>
            <person name="Labrenz M."/>
            <person name="Spormann A.M."/>
            <person name="Op den Camp H."/>
            <person name="Overmann J."/>
            <person name="Amann R."/>
            <person name="Jetten M.S.M."/>
            <person name="Mascher T."/>
            <person name="Medema M.H."/>
            <person name="Devos D.P."/>
            <person name="Kaster A.-K."/>
            <person name="Ovreas L."/>
            <person name="Rohde M."/>
            <person name="Galperin M.Y."/>
            <person name="Jogler C."/>
        </authorList>
    </citation>
    <scope>NUCLEOTIDE SEQUENCE [LARGE SCALE GENOMIC DNA]</scope>
    <source>
        <strain evidence="5 6">Pla163</strain>
    </source>
</reference>
<keyword evidence="6" id="KW-1185">Reference proteome</keyword>
<dbReference type="Pfam" id="PF00226">
    <property type="entry name" value="DnaJ"/>
    <property type="match status" value="1"/>
</dbReference>
<dbReference type="Pfam" id="PF01556">
    <property type="entry name" value="DnaJ_C"/>
    <property type="match status" value="1"/>
</dbReference>
<dbReference type="AlphaFoldDB" id="A0A518CXK7"/>
<dbReference type="GO" id="GO:0051082">
    <property type="term" value="F:unfolded protein binding"/>
    <property type="evidence" value="ECO:0007669"/>
    <property type="project" value="InterPro"/>
</dbReference>
<dbReference type="PANTHER" id="PTHR43096">
    <property type="entry name" value="DNAJ HOMOLOG 1, MITOCHONDRIAL-RELATED"/>
    <property type="match status" value="1"/>
</dbReference>
<organism evidence="5 6">
    <name type="scientific">Rohdeia mirabilis</name>
    <dbReference type="NCBI Taxonomy" id="2528008"/>
    <lineage>
        <taxon>Bacteria</taxon>
        <taxon>Pseudomonadati</taxon>
        <taxon>Planctomycetota</taxon>
        <taxon>Planctomycetia</taxon>
        <taxon>Planctomycetia incertae sedis</taxon>
        <taxon>Rohdeia</taxon>
    </lineage>
</organism>
<dbReference type="Proteomes" id="UP000319342">
    <property type="component" value="Chromosome"/>
</dbReference>
<dbReference type="PROSITE" id="PS00636">
    <property type="entry name" value="DNAJ_1"/>
    <property type="match status" value="1"/>
</dbReference>
<name>A0A518CXK7_9BACT</name>
<dbReference type="SUPFAM" id="SSF49493">
    <property type="entry name" value="HSP40/DnaJ peptide-binding domain"/>
    <property type="match status" value="2"/>
</dbReference>
<dbReference type="GO" id="GO:0042026">
    <property type="term" value="P:protein refolding"/>
    <property type="evidence" value="ECO:0007669"/>
    <property type="project" value="TreeGrafter"/>
</dbReference>
<dbReference type="SUPFAM" id="SSF46565">
    <property type="entry name" value="Chaperone J-domain"/>
    <property type="match status" value="1"/>
</dbReference>
<keyword evidence="1" id="KW-0235">DNA replication</keyword>
<dbReference type="InterPro" id="IPR018253">
    <property type="entry name" value="DnaJ_domain_CS"/>
</dbReference>
<dbReference type="PROSITE" id="PS50076">
    <property type="entry name" value="DNAJ_2"/>
    <property type="match status" value="1"/>
</dbReference>
<dbReference type="InterPro" id="IPR036869">
    <property type="entry name" value="J_dom_sf"/>
</dbReference>
<dbReference type="GO" id="GO:0005737">
    <property type="term" value="C:cytoplasm"/>
    <property type="evidence" value="ECO:0007669"/>
    <property type="project" value="TreeGrafter"/>
</dbReference>
<dbReference type="PANTHER" id="PTHR43096:SF52">
    <property type="entry name" value="DNAJ HOMOLOG 1, MITOCHONDRIAL-RELATED"/>
    <property type="match status" value="1"/>
</dbReference>
<dbReference type="CDD" id="cd10747">
    <property type="entry name" value="DnaJ_C"/>
    <property type="match status" value="1"/>
</dbReference>
<dbReference type="Gene3D" id="2.60.260.20">
    <property type="entry name" value="Urease metallochaperone UreE, N-terminal domain"/>
    <property type="match status" value="2"/>
</dbReference>
<dbReference type="Gene3D" id="6.20.20.10">
    <property type="match status" value="1"/>
</dbReference>
<evidence type="ECO:0000259" key="4">
    <source>
        <dbReference type="PROSITE" id="PS50076"/>
    </source>
</evidence>
<dbReference type="SMART" id="SM00271">
    <property type="entry name" value="DnaJ"/>
    <property type="match status" value="1"/>
</dbReference>
<feature type="domain" description="J" evidence="4">
    <location>
        <begin position="6"/>
        <end position="73"/>
    </location>
</feature>
<gene>
    <name evidence="5" type="primary">dnaJ_1</name>
    <name evidence="5" type="ORF">Pla163_10600</name>
</gene>
<accession>A0A518CXK7</accession>
<evidence type="ECO:0000313" key="5">
    <source>
        <dbReference type="EMBL" id="QDU83959.1"/>
    </source>
</evidence>
<evidence type="ECO:0000256" key="3">
    <source>
        <dbReference type="ARBA" id="ARBA00023186"/>
    </source>
</evidence>
<keyword evidence="2" id="KW-0346">Stress response</keyword>
<proteinExistence type="predicted"/>
<dbReference type="SUPFAM" id="SSF57938">
    <property type="entry name" value="DnaJ/Hsp40 cysteine-rich domain"/>
    <property type="match status" value="1"/>
</dbReference>
<dbReference type="CDD" id="cd06257">
    <property type="entry name" value="DnaJ"/>
    <property type="match status" value="1"/>
</dbReference>
<dbReference type="RefSeq" id="WP_145184623.1">
    <property type="nucleotide sequence ID" value="NZ_CP036290.1"/>
</dbReference>
<protein>
    <submittedName>
        <fullName evidence="5">Chaperone protein DnaJ</fullName>
    </submittedName>
</protein>
<dbReference type="InterPro" id="IPR001623">
    <property type="entry name" value="DnaJ_domain"/>
</dbReference>
<keyword evidence="3" id="KW-0143">Chaperone</keyword>
<sequence length="353" mass="38449">MVQFQDYYDVLGVARDADAEAVKKAYRKLALKWHPDRHQGDGKDAAEAKFKQVSEAYEVLSDPTKRAKYDRFGEQWEQGQEFDPGPGQRTMTPEEFEAAFGGSGGFSDFFQEMFGGQFRDQFRAEGRSESQRHARYQYRGPDVRAELRLSISEALAGGKRGFEIPARVSCPSCGGTGSMGQHVCPTCAGVGQVRTIKKVNLTIPAAVRDGLKLRLRGLGEPGEGGGENGDLHLVLRLTDDDTYRLVGSDLEARVTLPPWDAEAGAKVDVRTARGTATVTVPSGSRSGARLRLRHQGFADRKSGHGDCIVRIELDLPRTLSARQRALLLELAAEAHTDAAGSTDSADAQEAPRA</sequence>
<evidence type="ECO:0000256" key="1">
    <source>
        <dbReference type="ARBA" id="ARBA00022705"/>
    </source>
</evidence>
<dbReference type="PRINTS" id="PR00625">
    <property type="entry name" value="JDOMAIN"/>
</dbReference>
<evidence type="ECO:0000256" key="2">
    <source>
        <dbReference type="ARBA" id="ARBA00023016"/>
    </source>
</evidence>
<dbReference type="InterPro" id="IPR036410">
    <property type="entry name" value="HSP_DnaJ_Cys-rich_dom_sf"/>
</dbReference>
<dbReference type="Gene3D" id="1.10.287.110">
    <property type="entry name" value="DnaJ domain"/>
    <property type="match status" value="1"/>
</dbReference>
<evidence type="ECO:0000313" key="6">
    <source>
        <dbReference type="Proteomes" id="UP000319342"/>
    </source>
</evidence>